<evidence type="ECO:0000256" key="2">
    <source>
        <dbReference type="ARBA" id="ARBA00022695"/>
    </source>
</evidence>
<keyword evidence="2" id="KW-0548">Nucleotidyltransferase</keyword>
<accession>A0A1G2D1B2</accession>
<dbReference type="PANTHER" id="PTHR43584:SF8">
    <property type="entry name" value="N-ACETYLMURAMATE ALPHA-1-PHOSPHATE URIDYLYLTRANSFERASE"/>
    <property type="match status" value="1"/>
</dbReference>
<evidence type="ECO:0000256" key="1">
    <source>
        <dbReference type="ARBA" id="ARBA00022679"/>
    </source>
</evidence>
<dbReference type="InterPro" id="IPR050065">
    <property type="entry name" value="GlmU-like"/>
</dbReference>
<keyword evidence="1" id="KW-0808">Transferase</keyword>
<dbReference type="GO" id="GO:0016779">
    <property type="term" value="F:nucleotidyltransferase activity"/>
    <property type="evidence" value="ECO:0007669"/>
    <property type="project" value="UniProtKB-KW"/>
</dbReference>
<dbReference type="STRING" id="1798661.A3D65_01835"/>
<protein>
    <recommendedName>
        <fullName evidence="3">Nucleotidyl transferase domain-containing protein</fullName>
    </recommendedName>
</protein>
<dbReference type="SUPFAM" id="SSF53448">
    <property type="entry name" value="Nucleotide-diphospho-sugar transferases"/>
    <property type="match status" value="1"/>
</dbReference>
<dbReference type="PANTHER" id="PTHR43584">
    <property type="entry name" value="NUCLEOTIDYL TRANSFERASE"/>
    <property type="match status" value="1"/>
</dbReference>
<evidence type="ECO:0000313" key="4">
    <source>
        <dbReference type="EMBL" id="OGZ07252.1"/>
    </source>
</evidence>
<evidence type="ECO:0000259" key="3">
    <source>
        <dbReference type="Pfam" id="PF00483"/>
    </source>
</evidence>
<sequence length="250" mass="27756">MQVLCIPAAKPTEYCTPIKPDSTQAVILAAGKGTRMSPLTETRPKPMQMVAGKNLIEWKLEALPDEIREVVIVIGHQGEQIKIYFGDAWRGKAIRYVVQKELNGTAGALWAAREHLHERFLVMMGDDLYAKEDIARMLDHEWAIGGQEIINKEVGGEILSNPDGTFAGMNEPWHFVEHGLMNTGLYVLSTEIFAYDPVPVGGSSTEFGLPHTLTVLAKDMPVAIVRATKWLQVTTPEDLQKATEFVSMKQ</sequence>
<dbReference type="Pfam" id="PF00483">
    <property type="entry name" value="NTP_transferase"/>
    <property type="match status" value="1"/>
</dbReference>
<comment type="caution">
    <text evidence="4">The sequence shown here is derived from an EMBL/GenBank/DDBJ whole genome shotgun (WGS) entry which is preliminary data.</text>
</comment>
<dbReference type="CDD" id="cd04181">
    <property type="entry name" value="NTP_transferase"/>
    <property type="match status" value="1"/>
</dbReference>
<feature type="domain" description="Nucleotidyl transferase" evidence="3">
    <location>
        <begin position="25"/>
        <end position="246"/>
    </location>
</feature>
<dbReference type="Proteomes" id="UP000177996">
    <property type="component" value="Unassembled WGS sequence"/>
</dbReference>
<proteinExistence type="predicted"/>
<dbReference type="AlphaFoldDB" id="A0A1G2D1B2"/>
<organism evidence="4 5">
    <name type="scientific">Candidatus Lloydbacteria bacterium RIFCSPHIGHO2_02_FULL_50_13</name>
    <dbReference type="NCBI Taxonomy" id="1798661"/>
    <lineage>
        <taxon>Bacteria</taxon>
        <taxon>Candidatus Lloydiibacteriota</taxon>
    </lineage>
</organism>
<dbReference type="InterPro" id="IPR005835">
    <property type="entry name" value="NTP_transferase_dom"/>
</dbReference>
<name>A0A1G2D1B2_9BACT</name>
<dbReference type="Gene3D" id="3.90.550.10">
    <property type="entry name" value="Spore Coat Polysaccharide Biosynthesis Protein SpsA, Chain A"/>
    <property type="match status" value="1"/>
</dbReference>
<dbReference type="EMBL" id="MHLL01000064">
    <property type="protein sequence ID" value="OGZ07252.1"/>
    <property type="molecule type" value="Genomic_DNA"/>
</dbReference>
<gene>
    <name evidence="4" type="ORF">A3D65_01835</name>
</gene>
<evidence type="ECO:0000313" key="5">
    <source>
        <dbReference type="Proteomes" id="UP000177996"/>
    </source>
</evidence>
<dbReference type="InterPro" id="IPR029044">
    <property type="entry name" value="Nucleotide-diphossugar_trans"/>
</dbReference>
<reference evidence="4 5" key="1">
    <citation type="journal article" date="2016" name="Nat. Commun.">
        <title>Thousands of microbial genomes shed light on interconnected biogeochemical processes in an aquifer system.</title>
        <authorList>
            <person name="Anantharaman K."/>
            <person name="Brown C.T."/>
            <person name="Hug L.A."/>
            <person name="Sharon I."/>
            <person name="Castelle C.J."/>
            <person name="Probst A.J."/>
            <person name="Thomas B.C."/>
            <person name="Singh A."/>
            <person name="Wilkins M.J."/>
            <person name="Karaoz U."/>
            <person name="Brodie E.L."/>
            <person name="Williams K.H."/>
            <person name="Hubbard S.S."/>
            <person name="Banfield J.F."/>
        </authorList>
    </citation>
    <scope>NUCLEOTIDE SEQUENCE [LARGE SCALE GENOMIC DNA]</scope>
</reference>